<comment type="caution">
    <text evidence="2">The sequence shown here is derived from an EMBL/GenBank/DDBJ whole genome shotgun (WGS) entry which is preliminary data.</text>
</comment>
<dbReference type="Proteomes" id="UP000031366">
    <property type="component" value="Unassembled WGS sequence"/>
</dbReference>
<gene>
    <name evidence="2" type="ORF">U732_1223</name>
</gene>
<proteinExistence type="predicted"/>
<feature type="transmembrane region" description="Helical" evidence="1">
    <location>
        <begin position="42"/>
        <end position="65"/>
    </location>
</feature>
<dbReference type="OrthoDB" id="3078797at2"/>
<protein>
    <recommendedName>
        <fullName evidence="4">Cxxc_20_cxxc family protein</fullName>
    </recommendedName>
</protein>
<feature type="transmembrane region" description="Helical" evidence="1">
    <location>
        <begin position="71"/>
        <end position="91"/>
    </location>
</feature>
<evidence type="ECO:0000256" key="1">
    <source>
        <dbReference type="SAM" id="Phobius"/>
    </source>
</evidence>
<reference evidence="2 3" key="1">
    <citation type="journal article" date="2015" name="Infect. Genet. Evol.">
        <title>Genomic sequences of six botulinum neurotoxin-producing strains representing three clostridial species illustrate the mobility and diversity of botulinum neurotoxin genes.</title>
        <authorList>
            <person name="Smith T.J."/>
            <person name="Hill K.K."/>
            <person name="Xie G."/>
            <person name="Foley B.T."/>
            <person name="Williamson C.H."/>
            <person name="Foster J.T."/>
            <person name="Johnson S.L."/>
            <person name="Chertkov O."/>
            <person name="Teshima H."/>
            <person name="Gibbons H.S."/>
            <person name="Johnsky L.A."/>
            <person name="Karavis M.A."/>
            <person name="Smith L.A."/>
        </authorList>
    </citation>
    <scope>NUCLEOTIDE SEQUENCE [LARGE SCALE GENOMIC DNA]</scope>
    <source>
        <strain evidence="2 3">CDC 2741</strain>
    </source>
</reference>
<evidence type="ECO:0000313" key="2">
    <source>
        <dbReference type="EMBL" id="KIE46897.1"/>
    </source>
</evidence>
<dbReference type="EMBL" id="AYSO01000015">
    <property type="protein sequence ID" value="KIE46897.1"/>
    <property type="molecule type" value="Genomic_DNA"/>
</dbReference>
<sequence length="104" mass="12223">MIHCPNCNNKISSRKVICLTNFNNIQCKKCGRYLTFNKRKNFLPGVILTIIGALILPYTICNFIYNNFGIIDIVLILLWISLGIFFTLKFTKLEIDEEYEKYYK</sequence>
<organism evidence="2 3">
    <name type="scientific">Clostridium argentinense CDC 2741</name>
    <dbReference type="NCBI Taxonomy" id="1418104"/>
    <lineage>
        <taxon>Bacteria</taxon>
        <taxon>Bacillati</taxon>
        <taxon>Bacillota</taxon>
        <taxon>Clostridia</taxon>
        <taxon>Eubacteriales</taxon>
        <taxon>Clostridiaceae</taxon>
        <taxon>Clostridium</taxon>
    </lineage>
</organism>
<keyword evidence="1" id="KW-0812">Transmembrane</keyword>
<keyword evidence="1" id="KW-1133">Transmembrane helix</keyword>
<name>A0A0C1R0H4_9CLOT</name>
<evidence type="ECO:0000313" key="3">
    <source>
        <dbReference type="Proteomes" id="UP000031366"/>
    </source>
</evidence>
<keyword evidence="3" id="KW-1185">Reference proteome</keyword>
<keyword evidence="1" id="KW-0472">Membrane</keyword>
<dbReference type="AlphaFoldDB" id="A0A0C1R0H4"/>
<dbReference type="RefSeq" id="WP_039632071.1">
    <property type="nucleotide sequence ID" value="NZ_AYSO01000015.1"/>
</dbReference>
<accession>A0A0C1R0H4</accession>
<evidence type="ECO:0008006" key="4">
    <source>
        <dbReference type="Google" id="ProtNLM"/>
    </source>
</evidence>